<dbReference type="RefSeq" id="WP_044247929.1">
    <property type="nucleotide sequence ID" value="NZ_ASRX01000063.1"/>
</dbReference>
<dbReference type="Proteomes" id="UP000019678">
    <property type="component" value="Unassembled WGS sequence"/>
</dbReference>
<feature type="region of interest" description="Disordered" evidence="1">
    <location>
        <begin position="21"/>
        <end position="66"/>
    </location>
</feature>
<dbReference type="OrthoDB" id="5509755at2"/>
<feature type="compositionally biased region" description="Low complexity" evidence="1">
    <location>
        <begin position="37"/>
        <end position="48"/>
    </location>
</feature>
<name>A0A017SZ74_9BACT</name>
<evidence type="ECO:0000313" key="2">
    <source>
        <dbReference type="EMBL" id="EYF02278.1"/>
    </source>
</evidence>
<evidence type="ECO:0000256" key="1">
    <source>
        <dbReference type="SAM" id="MobiDB-lite"/>
    </source>
</evidence>
<protein>
    <submittedName>
        <fullName evidence="2">Uncharacterized protein</fullName>
    </submittedName>
</protein>
<dbReference type="AlphaFoldDB" id="A0A017SZ74"/>
<reference evidence="2 3" key="1">
    <citation type="submission" date="2013-05" db="EMBL/GenBank/DDBJ databases">
        <title>Genome assembly of Chondromyces apiculatus DSM 436.</title>
        <authorList>
            <person name="Sharma G."/>
            <person name="Khatri I."/>
            <person name="Kaur C."/>
            <person name="Mayilraj S."/>
            <person name="Subramanian S."/>
        </authorList>
    </citation>
    <scope>NUCLEOTIDE SEQUENCE [LARGE SCALE GENOMIC DNA]</scope>
    <source>
        <strain evidence="2 3">DSM 436</strain>
    </source>
</reference>
<gene>
    <name evidence="2" type="ORF">CAP_7350</name>
</gene>
<keyword evidence="3" id="KW-1185">Reference proteome</keyword>
<organism evidence="2 3">
    <name type="scientific">Chondromyces apiculatus DSM 436</name>
    <dbReference type="NCBI Taxonomy" id="1192034"/>
    <lineage>
        <taxon>Bacteria</taxon>
        <taxon>Pseudomonadati</taxon>
        <taxon>Myxococcota</taxon>
        <taxon>Polyangia</taxon>
        <taxon>Polyangiales</taxon>
        <taxon>Polyangiaceae</taxon>
        <taxon>Chondromyces</taxon>
    </lineage>
</organism>
<proteinExistence type="predicted"/>
<dbReference type="EMBL" id="ASRX01000063">
    <property type="protein sequence ID" value="EYF02278.1"/>
    <property type="molecule type" value="Genomic_DNA"/>
</dbReference>
<sequence>MRRLSILIASLSLLLGGCNDGDTQAGTSGDPPGEGGPPQSFPVFQPPVLECRAPSEGEPPGQSDGGEVCTWTMISGCTEPGRKFAEYTSCDPVYTQRPYRPVAPPEPFAEPDPRMADPAYVTELGWVREQVEACACVCCHQQGITPKGAAVWDIDAPGNWMNTFSAYGLAFAGGFIDSSLLGAYPAEENNGFDRATTGLPSTDPARMAAFFANELAYRGQSPEDFAEANPTPEFFYQQSIYEPEACAEGEGMRADGTIAWSGGPARYVYVLESDAANPGVPPNLDLPEGTLWRLDVDPDAAPLAPGSVRYGEISGGAKQGFPAAGAAAPLTPGATYYLYVLADVGFPFTRCLFTYEES</sequence>
<evidence type="ECO:0000313" key="3">
    <source>
        <dbReference type="Proteomes" id="UP000019678"/>
    </source>
</evidence>
<dbReference type="PROSITE" id="PS51257">
    <property type="entry name" value="PROKAR_LIPOPROTEIN"/>
    <property type="match status" value="1"/>
</dbReference>
<comment type="caution">
    <text evidence="2">The sequence shown here is derived from an EMBL/GenBank/DDBJ whole genome shotgun (WGS) entry which is preliminary data.</text>
</comment>
<accession>A0A017SZ74</accession>